<evidence type="ECO:0000313" key="4">
    <source>
        <dbReference type="EMBL" id="CAE0725386.1"/>
    </source>
</evidence>
<dbReference type="InterPro" id="IPR050188">
    <property type="entry name" value="RluA_PseudoU_synthase"/>
</dbReference>
<dbReference type="GO" id="GO:0000455">
    <property type="term" value="P:enzyme-directed rRNA pseudouridine synthesis"/>
    <property type="evidence" value="ECO:0007669"/>
    <property type="project" value="TreeGrafter"/>
</dbReference>
<evidence type="ECO:0000256" key="2">
    <source>
        <dbReference type="SAM" id="MobiDB-lite"/>
    </source>
</evidence>
<dbReference type="EMBL" id="HBIX01026646">
    <property type="protein sequence ID" value="CAE0725386.1"/>
    <property type="molecule type" value="Transcribed_RNA"/>
</dbReference>
<comment type="similarity">
    <text evidence="1">Belongs to the pseudouridine synthase RluA family.</text>
</comment>
<dbReference type="GO" id="GO:0009982">
    <property type="term" value="F:pseudouridine synthase activity"/>
    <property type="evidence" value="ECO:0007669"/>
    <property type="project" value="InterPro"/>
</dbReference>
<dbReference type="PANTHER" id="PTHR21600:SF87">
    <property type="entry name" value="RNA PSEUDOURIDYLATE SYNTHASE DOMAIN-CONTAINING PROTEIN 1"/>
    <property type="match status" value="1"/>
</dbReference>
<feature type="compositionally biased region" description="Polar residues" evidence="2">
    <location>
        <begin position="100"/>
        <end position="121"/>
    </location>
</feature>
<dbReference type="Gene3D" id="3.30.2350.10">
    <property type="entry name" value="Pseudouridine synthase"/>
    <property type="match status" value="1"/>
</dbReference>
<sequence length="550" mass="61658">MDSICCVRYASVCLVYLFMTSNFVSLAKTTASVLLNLHQRLLLPYTIRATTQTRRSLSRTFVDKTNIALVTGMKRFTMRNIDTIEGDTSLKSTGNRCNSIQNVDGNSMETTKTQSSTTNPIPITGKGGNEKSLYEDCRAASTMQQPGGASPHISTKNENKYSVQTENGFMKISMMPSSTPYNGIAEKAYSHVNNYSNSHRVEKFENQKQPSNGQETYRNQQTQKIPETVLQYQRQLRKTQAAKRASTPLLKSQLQIVHNDDHIVVVNKPSGVLTVPGINSNPSMTTLLYEEYKHELDPEMKPEHMIVHRLDMDTSGIVVYAKTKETLLSLQALFRDREGVSKYYEAVVCGHVNPKVEGGSIDLPLQRDHRFPPFMRVATPKSEQEAQQVVKDLKNAGWKKIVKKRPKPSQTLFEVIGREYVYSNGDLSVDEKGCDEKGELRIGKRYPVTRLRLTPITGRTHQLRVHCASIGHPILGDPTYGIYGEASPNGGFEDDLMDELVPGRASIDLQLSLDQYTKDKGQVMCLHARELHVKHPGTGESLVFERPAAF</sequence>
<gene>
    <name evidence="4" type="ORF">PAUS00366_LOCUS18143</name>
</gene>
<dbReference type="Pfam" id="PF00849">
    <property type="entry name" value="PseudoU_synth_2"/>
    <property type="match status" value="1"/>
</dbReference>
<feature type="region of interest" description="Disordered" evidence="2">
    <location>
        <begin position="100"/>
        <end position="128"/>
    </location>
</feature>
<dbReference type="PANTHER" id="PTHR21600">
    <property type="entry name" value="MITOCHONDRIAL RNA PSEUDOURIDINE SYNTHASE"/>
    <property type="match status" value="1"/>
</dbReference>
<proteinExistence type="inferred from homology"/>
<evidence type="ECO:0000259" key="3">
    <source>
        <dbReference type="Pfam" id="PF00849"/>
    </source>
</evidence>
<evidence type="ECO:0000256" key="1">
    <source>
        <dbReference type="ARBA" id="ARBA00010876"/>
    </source>
</evidence>
<dbReference type="SUPFAM" id="SSF55120">
    <property type="entry name" value="Pseudouridine synthase"/>
    <property type="match status" value="1"/>
</dbReference>
<dbReference type="CDD" id="cd02869">
    <property type="entry name" value="PseudoU_synth_RluA_like"/>
    <property type="match status" value="1"/>
</dbReference>
<feature type="compositionally biased region" description="Polar residues" evidence="2">
    <location>
        <begin position="207"/>
        <end position="223"/>
    </location>
</feature>
<dbReference type="GO" id="GO:0003723">
    <property type="term" value="F:RNA binding"/>
    <property type="evidence" value="ECO:0007669"/>
    <property type="project" value="InterPro"/>
</dbReference>
<accession>A0A7S4ASD9</accession>
<organism evidence="4">
    <name type="scientific">Pseudo-nitzschia australis</name>
    <dbReference type="NCBI Taxonomy" id="44445"/>
    <lineage>
        <taxon>Eukaryota</taxon>
        <taxon>Sar</taxon>
        <taxon>Stramenopiles</taxon>
        <taxon>Ochrophyta</taxon>
        <taxon>Bacillariophyta</taxon>
        <taxon>Bacillariophyceae</taxon>
        <taxon>Bacillariophycidae</taxon>
        <taxon>Bacillariales</taxon>
        <taxon>Bacillariaceae</taxon>
        <taxon>Pseudo-nitzschia</taxon>
    </lineage>
</organism>
<name>A0A7S4ASD9_9STRA</name>
<feature type="domain" description="Pseudouridine synthase RsuA/RluA-like" evidence="3">
    <location>
        <begin position="262"/>
        <end position="469"/>
    </location>
</feature>
<feature type="region of interest" description="Disordered" evidence="2">
    <location>
        <begin position="204"/>
        <end position="223"/>
    </location>
</feature>
<dbReference type="InterPro" id="IPR006145">
    <property type="entry name" value="PsdUridine_synth_RsuA/RluA"/>
</dbReference>
<dbReference type="InterPro" id="IPR020103">
    <property type="entry name" value="PsdUridine_synth_cat_dom_sf"/>
</dbReference>
<reference evidence="4" key="1">
    <citation type="submission" date="2021-01" db="EMBL/GenBank/DDBJ databases">
        <authorList>
            <person name="Corre E."/>
            <person name="Pelletier E."/>
            <person name="Niang G."/>
            <person name="Scheremetjew M."/>
            <person name="Finn R."/>
            <person name="Kale V."/>
            <person name="Holt S."/>
            <person name="Cochrane G."/>
            <person name="Meng A."/>
            <person name="Brown T."/>
            <person name="Cohen L."/>
        </authorList>
    </citation>
    <scope>NUCLEOTIDE SEQUENCE</scope>
    <source>
        <strain evidence="4">10249 10 AB</strain>
    </source>
</reference>
<protein>
    <recommendedName>
        <fullName evidence="3">Pseudouridine synthase RsuA/RluA-like domain-containing protein</fullName>
    </recommendedName>
</protein>
<dbReference type="AlphaFoldDB" id="A0A7S4ASD9"/>